<gene>
    <name evidence="2" type="ORF">Hsar01_03153</name>
</gene>
<keyword evidence="3" id="KW-1185">Reference proteome</keyword>
<evidence type="ECO:0000313" key="3">
    <source>
        <dbReference type="Proteomes" id="UP001476282"/>
    </source>
</evidence>
<protein>
    <submittedName>
        <fullName evidence="2">Uncharacterized protein</fullName>
    </submittedName>
</protein>
<keyword evidence="1" id="KW-0472">Membrane</keyword>
<evidence type="ECO:0000313" key="2">
    <source>
        <dbReference type="EMBL" id="GAA5483916.1"/>
    </source>
</evidence>
<reference evidence="2 3" key="1">
    <citation type="submission" date="2024-02" db="EMBL/GenBank/DDBJ databases">
        <title>Haloferula sargassicola NBRC 104335.</title>
        <authorList>
            <person name="Ichikawa N."/>
            <person name="Katano-Makiyama Y."/>
            <person name="Hidaka K."/>
        </authorList>
    </citation>
    <scope>NUCLEOTIDE SEQUENCE [LARGE SCALE GENOMIC DNA]</scope>
    <source>
        <strain evidence="2 3">NBRC 104335</strain>
    </source>
</reference>
<sequence length="84" mass="9280">MDFNQTSTDLIQLAKVASPWGAGCAVLMGVLYLIQTLRQPRALADAVKSMETQEERDALIEMFRIANPPKPKAKKKSPVARPRA</sequence>
<keyword evidence="1" id="KW-1133">Transmembrane helix</keyword>
<dbReference type="EMBL" id="BAABRI010000019">
    <property type="protein sequence ID" value="GAA5483916.1"/>
    <property type="molecule type" value="Genomic_DNA"/>
</dbReference>
<keyword evidence="1" id="KW-0812">Transmembrane</keyword>
<proteinExistence type="predicted"/>
<comment type="caution">
    <text evidence="2">The sequence shown here is derived from an EMBL/GenBank/DDBJ whole genome shotgun (WGS) entry which is preliminary data.</text>
</comment>
<feature type="transmembrane region" description="Helical" evidence="1">
    <location>
        <begin position="16"/>
        <end position="34"/>
    </location>
</feature>
<accession>A0ABP9UU58</accession>
<dbReference type="RefSeq" id="WP_353568021.1">
    <property type="nucleotide sequence ID" value="NZ_BAABRI010000019.1"/>
</dbReference>
<organism evidence="2 3">
    <name type="scientific">Haloferula sargassicola</name>
    <dbReference type="NCBI Taxonomy" id="490096"/>
    <lineage>
        <taxon>Bacteria</taxon>
        <taxon>Pseudomonadati</taxon>
        <taxon>Verrucomicrobiota</taxon>
        <taxon>Verrucomicrobiia</taxon>
        <taxon>Verrucomicrobiales</taxon>
        <taxon>Verrucomicrobiaceae</taxon>
        <taxon>Haloferula</taxon>
    </lineage>
</organism>
<name>A0ABP9UU58_9BACT</name>
<dbReference type="Proteomes" id="UP001476282">
    <property type="component" value="Unassembled WGS sequence"/>
</dbReference>
<evidence type="ECO:0000256" key="1">
    <source>
        <dbReference type="SAM" id="Phobius"/>
    </source>
</evidence>